<dbReference type="Proteomes" id="UP000807469">
    <property type="component" value="Unassembled WGS sequence"/>
</dbReference>
<dbReference type="SUPFAM" id="SSF52540">
    <property type="entry name" value="P-loop containing nucleoside triphosphate hydrolases"/>
    <property type="match status" value="1"/>
</dbReference>
<dbReference type="FunFam" id="3.40.50.300:FF:000692">
    <property type="entry name" value="Guanine nucleotide-binding protein subunit alpha"/>
    <property type="match status" value="1"/>
</dbReference>
<evidence type="ECO:0000313" key="8">
    <source>
        <dbReference type="EMBL" id="KAF9476375.1"/>
    </source>
</evidence>
<dbReference type="GO" id="GO:0031683">
    <property type="term" value="F:G-protein beta/gamma-subunit complex binding"/>
    <property type="evidence" value="ECO:0007669"/>
    <property type="project" value="InterPro"/>
</dbReference>
<dbReference type="GO" id="GO:0001664">
    <property type="term" value="F:G protein-coupled receptor binding"/>
    <property type="evidence" value="ECO:0007669"/>
    <property type="project" value="TreeGrafter"/>
</dbReference>
<dbReference type="GO" id="GO:0003924">
    <property type="term" value="F:GTPase activity"/>
    <property type="evidence" value="ECO:0007669"/>
    <property type="project" value="InterPro"/>
</dbReference>
<dbReference type="InterPro" id="IPR027417">
    <property type="entry name" value="P-loop_NTPase"/>
</dbReference>
<organism evidence="8 9">
    <name type="scientific">Pholiota conissans</name>
    <dbReference type="NCBI Taxonomy" id="109636"/>
    <lineage>
        <taxon>Eukaryota</taxon>
        <taxon>Fungi</taxon>
        <taxon>Dikarya</taxon>
        <taxon>Basidiomycota</taxon>
        <taxon>Agaricomycotina</taxon>
        <taxon>Agaricomycetes</taxon>
        <taxon>Agaricomycetidae</taxon>
        <taxon>Agaricales</taxon>
        <taxon>Agaricineae</taxon>
        <taxon>Strophariaceae</taxon>
        <taxon>Pholiota</taxon>
    </lineage>
</organism>
<keyword evidence="2 5" id="KW-0547">Nucleotide-binding</keyword>
<feature type="binding site" evidence="5">
    <location>
        <begin position="262"/>
        <end position="263"/>
    </location>
    <ligand>
        <name>GTP</name>
        <dbReference type="ChEBI" id="CHEBI:37565"/>
    </ligand>
</feature>
<dbReference type="PANTHER" id="PTHR10218">
    <property type="entry name" value="GTP-BINDING PROTEIN ALPHA SUBUNIT"/>
    <property type="match status" value="1"/>
</dbReference>
<evidence type="ECO:0000256" key="3">
    <source>
        <dbReference type="ARBA" id="ARBA00023134"/>
    </source>
</evidence>
<dbReference type="AlphaFoldDB" id="A0A9P5YYL0"/>
<dbReference type="InterPro" id="IPR001019">
    <property type="entry name" value="Gprotein_alpha_su"/>
</dbReference>
<accession>A0A9P5YYL0</accession>
<dbReference type="Gene3D" id="3.40.50.300">
    <property type="entry name" value="P-loop containing nucleotide triphosphate hydrolases"/>
    <property type="match status" value="1"/>
</dbReference>
<dbReference type="SUPFAM" id="SSF47895">
    <property type="entry name" value="Transducin (alpha subunit), insertion domain"/>
    <property type="match status" value="1"/>
</dbReference>
<dbReference type="GO" id="GO:0005737">
    <property type="term" value="C:cytoplasm"/>
    <property type="evidence" value="ECO:0007669"/>
    <property type="project" value="TreeGrafter"/>
</dbReference>
<dbReference type="SMART" id="SM00275">
    <property type="entry name" value="G_alpha"/>
    <property type="match status" value="1"/>
</dbReference>
<keyword evidence="9" id="KW-1185">Reference proteome</keyword>
<reference evidence="8" key="1">
    <citation type="submission" date="2020-11" db="EMBL/GenBank/DDBJ databases">
        <authorList>
            <consortium name="DOE Joint Genome Institute"/>
            <person name="Ahrendt S."/>
            <person name="Riley R."/>
            <person name="Andreopoulos W."/>
            <person name="Labutti K."/>
            <person name="Pangilinan J."/>
            <person name="Ruiz-Duenas F.J."/>
            <person name="Barrasa J.M."/>
            <person name="Sanchez-Garcia M."/>
            <person name="Camarero S."/>
            <person name="Miyauchi S."/>
            <person name="Serrano A."/>
            <person name="Linde D."/>
            <person name="Babiker R."/>
            <person name="Drula E."/>
            <person name="Ayuso-Fernandez I."/>
            <person name="Pacheco R."/>
            <person name="Padilla G."/>
            <person name="Ferreira P."/>
            <person name="Barriuso J."/>
            <person name="Kellner H."/>
            <person name="Castanera R."/>
            <person name="Alfaro M."/>
            <person name="Ramirez L."/>
            <person name="Pisabarro A.G."/>
            <person name="Kuo A."/>
            <person name="Tritt A."/>
            <person name="Lipzen A."/>
            <person name="He G."/>
            <person name="Yan M."/>
            <person name="Ng V."/>
            <person name="Cullen D."/>
            <person name="Martin F."/>
            <person name="Rosso M.-N."/>
            <person name="Henrissat B."/>
            <person name="Hibbett D."/>
            <person name="Martinez A.T."/>
            <person name="Grigoriev I.V."/>
        </authorList>
    </citation>
    <scope>NUCLEOTIDE SEQUENCE</scope>
    <source>
        <strain evidence="8">CIRM-BRFM 674</strain>
    </source>
</reference>
<name>A0A9P5YYL0_9AGAR</name>
<dbReference type="PANTHER" id="PTHR10218:SF360">
    <property type="entry name" value="GUANINE NUCLEOTIDE-BINDING PROTEIN SUBUNIT ALPHA HOMOLOG"/>
    <property type="match status" value="1"/>
</dbReference>
<evidence type="ECO:0000256" key="1">
    <source>
        <dbReference type="ARBA" id="ARBA00022723"/>
    </source>
</evidence>
<dbReference type="PRINTS" id="PR00318">
    <property type="entry name" value="GPROTEINA"/>
</dbReference>
<feature type="binding site" evidence="5">
    <location>
        <begin position="287"/>
        <end position="293"/>
    </location>
    <ligand>
        <name>GTP</name>
        <dbReference type="ChEBI" id="CHEBI:37565"/>
    </ligand>
</feature>
<protein>
    <submittedName>
        <fullName evidence="8">G-alpha-domain-containing protein</fullName>
    </submittedName>
</protein>
<evidence type="ECO:0000313" key="9">
    <source>
        <dbReference type="Proteomes" id="UP000807469"/>
    </source>
</evidence>
<dbReference type="GO" id="GO:0046872">
    <property type="term" value="F:metal ion binding"/>
    <property type="evidence" value="ECO:0007669"/>
    <property type="project" value="UniProtKB-KW"/>
</dbReference>
<keyword evidence="6" id="KW-0460">Magnesium</keyword>
<feature type="compositionally biased region" description="Basic and acidic residues" evidence="7">
    <location>
        <begin position="41"/>
        <end position="60"/>
    </location>
</feature>
<evidence type="ECO:0000256" key="6">
    <source>
        <dbReference type="PIRSR" id="PIRSR601019-2"/>
    </source>
</evidence>
<keyword evidence="1 6" id="KW-0479">Metal-binding</keyword>
<comment type="caution">
    <text evidence="8">The sequence shown here is derived from an EMBL/GenBank/DDBJ whole genome shotgun (WGS) entry which is preliminary data.</text>
</comment>
<evidence type="ECO:0000256" key="2">
    <source>
        <dbReference type="ARBA" id="ARBA00022741"/>
    </source>
</evidence>
<dbReference type="Gene3D" id="1.10.400.10">
    <property type="entry name" value="GI Alpha 1, domain 2-like"/>
    <property type="match status" value="1"/>
</dbReference>
<keyword evidence="4" id="KW-0807">Transducer</keyword>
<evidence type="ECO:0000256" key="4">
    <source>
        <dbReference type="ARBA" id="ARBA00023224"/>
    </source>
</evidence>
<dbReference type="PROSITE" id="PS51882">
    <property type="entry name" value="G_ALPHA"/>
    <property type="match status" value="1"/>
</dbReference>
<feature type="region of interest" description="Disordered" evidence="7">
    <location>
        <begin position="1"/>
        <end position="60"/>
    </location>
</feature>
<feature type="binding site" evidence="6">
    <location>
        <position position="293"/>
    </location>
    <ligand>
        <name>Mg(2+)</name>
        <dbReference type="ChEBI" id="CHEBI:18420"/>
    </ligand>
</feature>
<dbReference type="GO" id="GO:0005834">
    <property type="term" value="C:heterotrimeric G-protein complex"/>
    <property type="evidence" value="ECO:0007669"/>
    <property type="project" value="TreeGrafter"/>
</dbReference>
<feature type="binding site" evidence="5">
    <location>
        <begin position="386"/>
        <end position="389"/>
    </location>
    <ligand>
        <name>GTP</name>
        <dbReference type="ChEBI" id="CHEBI:37565"/>
    </ligand>
</feature>
<proteinExistence type="predicted"/>
<dbReference type="EMBL" id="MU155297">
    <property type="protein sequence ID" value="KAF9476375.1"/>
    <property type="molecule type" value="Genomic_DNA"/>
</dbReference>
<sequence length="477" mass="54841">MPSTIRRTSGAQAGQLLNRRTNESDVDPLDIFTLPPPNETPSDRAARERREQEALQRSHDIDAELKAAKASMKRYKKAIKVLVLGQSFSDFQITYANKSWLEERQSWKAVILLNLVRSVNIMADILETHSKTQGSSRTLTTETHRSILFRLAPLRQIEKDLKLFLGSGSNEIEVADKYRTDDLQSSLQLELNKPLDQEFCLHSSSGWKGILAQIRSPQSGKGSDLHRVAWHVVRGCKEDIQWLWTDSVTQRILRDRNVRLEDSSGFFLEDVDRVTDPDYEPSDQDVLCARLRTTGVQEYHFILDRANGTILDWVMYDVAGIRTSRAAWIPYFKDMTAIIFLAPLSGFNERLEEDDRINRLEDTFALWKTISSSKLLINVQIILFMNKIDILRKKLEHDKIQVKRYIPDYDKPNDFENVATYFRRAFKKIYVQTTPPDSQRSFIAHLTSVIDSMATAQTLYAVQTTILRNDLSEAGLI</sequence>
<dbReference type="Pfam" id="PF00503">
    <property type="entry name" value="G-alpha"/>
    <property type="match status" value="1"/>
</dbReference>
<evidence type="ECO:0000256" key="5">
    <source>
        <dbReference type="PIRSR" id="PIRSR601019-1"/>
    </source>
</evidence>
<dbReference type="InterPro" id="IPR011025">
    <property type="entry name" value="GproteinA_insert"/>
</dbReference>
<gene>
    <name evidence="8" type="ORF">BDN70DRAFT_897408</name>
</gene>
<dbReference type="OrthoDB" id="5817230at2759"/>
<dbReference type="GO" id="GO:0007188">
    <property type="term" value="P:adenylate cyclase-modulating G protein-coupled receptor signaling pathway"/>
    <property type="evidence" value="ECO:0007669"/>
    <property type="project" value="TreeGrafter"/>
</dbReference>
<dbReference type="GO" id="GO:0005525">
    <property type="term" value="F:GTP binding"/>
    <property type="evidence" value="ECO:0007669"/>
    <property type="project" value="UniProtKB-KW"/>
</dbReference>
<evidence type="ECO:0000256" key="7">
    <source>
        <dbReference type="SAM" id="MobiDB-lite"/>
    </source>
</evidence>
<feature type="compositionally biased region" description="Polar residues" evidence="7">
    <location>
        <begin position="1"/>
        <end position="12"/>
    </location>
</feature>
<keyword evidence="3 5" id="KW-0342">GTP-binding</keyword>